<dbReference type="Gene3D" id="3.40.50.12160">
    <property type="entry name" value="Methylthiotransferase, N-terminal domain"/>
    <property type="match status" value="1"/>
</dbReference>
<evidence type="ECO:0000256" key="4">
    <source>
        <dbReference type="ARBA" id="ARBA00022691"/>
    </source>
</evidence>
<comment type="similarity">
    <text evidence="8">Belongs to the methylthiotransferase family. RimO subfamily.</text>
</comment>
<comment type="catalytic activity">
    <reaction evidence="8">
        <text>L-aspartate(89)-[ribosomal protein uS12]-hydrogen + (sulfur carrier)-SH + AH2 + 2 S-adenosyl-L-methionine = 3-methylsulfanyl-L-aspartate(89)-[ribosomal protein uS12]-hydrogen + (sulfur carrier)-H + 5'-deoxyadenosine + L-methionine + A + S-adenosyl-L-homocysteine + 2 H(+)</text>
        <dbReference type="Rhea" id="RHEA:37087"/>
        <dbReference type="Rhea" id="RHEA-COMP:10460"/>
        <dbReference type="Rhea" id="RHEA-COMP:10461"/>
        <dbReference type="Rhea" id="RHEA-COMP:14737"/>
        <dbReference type="Rhea" id="RHEA-COMP:14739"/>
        <dbReference type="ChEBI" id="CHEBI:13193"/>
        <dbReference type="ChEBI" id="CHEBI:15378"/>
        <dbReference type="ChEBI" id="CHEBI:17319"/>
        <dbReference type="ChEBI" id="CHEBI:17499"/>
        <dbReference type="ChEBI" id="CHEBI:29917"/>
        <dbReference type="ChEBI" id="CHEBI:29961"/>
        <dbReference type="ChEBI" id="CHEBI:57844"/>
        <dbReference type="ChEBI" id="CHEBI:57856"/>
        <dbReference type="ChEBI" id="CHEBI:59789"/>
        <dbReference type="ChEBI" id="CHEBI:64428"/>
        <dbReference type="ChEBI" id="CHEBI:73599"/>
        <dbReference type="EC" id="2.8.4.4"/>
    </reaction>
</comment>
<dbReference type="EC" id="2.8.4.4" evidence="8"/>
<dbReference type="PANTHER" id="PTHR43837:SF1">
    <property type="entry name" value="RIBOSOMAL PROTEIN US12 METHYLTHIOTRANSFERASE RIMO"/>
    <property type="match status" value="1"/>
</dbReference>
<proteinExistence type="inferred from homology"/>
<keyword evidence="13" id="KW-1185">Reference proteome</keyword>
<evidence type="ECO:0000259" key="9">
    <source>
        <dbReference type="PROSITE" id="PS50926"/>
    </source>
</evidence>
<keyword evidence="4 8" id="KW-0949">S-adenosyl-L-methionine</keyword>
<feature type="binding site" evidence="8">
    <location>
        <position position="99"/>
    </location>
    <ligand>
        <name>[4Fe-4S] cluster</name>
        <dbReference type="ChEBI" id="CHEBI:49883"/>
        <label>1</label>
    </ligand>
</feature>
<dbReference type="GO" id="GO:0103039">
    <property type="term" value="F:protein methylthiotransferase activity"/>
    <property type="evidence" value="ECO:0007669"/>
    <property type="project" value="UniProtKB-EC"/>
</dbReference>
<evidence type="ECO:0000259" key="11">
    <source>
        <dbReference type="PROSITE" id="PS51918"/>
    </source>
</evidence>
<dbReference type="SUPFAM" id="SSF102114">
    <property type="entry name" value="Radical SAM enzymes"/>
    <property type="match status" value="1"/>
</dbReference>
<evidence type="ECO:0000313" key="13">
    <source>
        <dbReference type="Proteomes" id="UP000617402"/>
    </source>
</evidence>
<evidence type="ECO:0000256" key="3">
    <source>
        <dbReference type="ARBA" id="ARBA00022679"/>
    </source>
</evidence>
<dbReference type="NCBIfam" id="TIGR01125">
    <property type="entry name" value="30S ribosomal protein S12 methylthiotransferase RimO"/>
    <property type="match status" value="1"/>
</dbReference>
<dbReference type="InterPro" id="IPR023404">
    <property type="entry name" value="rSAM_horseshoe"/>
</dbReference>
<dbReference type="InterPro" id="IPR006638">
    <property type="entry name" value="Elp3/MiaA/NifB-like_rSAM"/>
</dbReference>
<gene>
    <name evidence="8 12" type="primary">rimO</name>
    <name evidence="12" type="ORF">H1S01_14830</name>
</gene>
<sequence length="461" mass="52021">MRERGVLFVCGGKGGKALTVKVNITSLGCAKNRVDTEVMLGLLRDAGYEITHREEDAHVLIVNTCGFILPAKEESINTILELVRFKESGKCQALLVAGCLSQGYSDDLAKELPEVDGFLGPGEVPKVASIVANVLQGKKTIQVGQPDFLYDHTMPRVLSTPFHYAYVKVADGCDNRCGFCMIPNLRGPFRSREEDSVFQEVQSLTERGIQEILLIAQDTTRYGLDRYGDFRLPQLIRRLAPIDGLKWLRLMYCYPAHFTPELIEAMAAEPKVCRYVDLPLQHADDELLRSMNRRSSVAEIRQLVKDLRANLPGMAIRSSFIVGLPGETEEKFQRLLDFLEEMRFDRVGVFTYSREEDTPAGRHLDQVPDEVKEERFHRAMTLQQAISRSIQQEWVGRTIPVLVEEEVSPGLYRGRSEREAPEVDGFIEFKGKDLMSGQWAKVKITSADDYDLMGEEINEPG</sequence>
<keyword evidence="5 8" id="KW-0479">Metal-binding</keyword>
<dbReference type="PROSITE" id="PS51918">
    <property type="entry name" value="RADICAL_SAM"/>
    <property type="match status" value="1"/>
</dbReference>
<evidence type="ECO:0000256" key="5">
    <source>
        <dbReference type="ARBA" id="ARBA00022723"/>
    </source>
</evidence>
<feature type="binding site" evidence="8">
    <location>
        <position position="29"/>
    </location>
    <ligand>
        <name>[4Fe-4S] cluster</name>
        <dbReference type="ChEBI" id="CHEBI:49883"/>
        <label>1</label>
    </ligand>
</feature>
<name>A0ABR7T4Q4_HELCL</name>
<dbReference type="InterPro" id="IPR005839">
    <property type="entry name" value="Methylthiotransferase"/>
</dbReference>
<feature type="domain" description="Radical SAM core" evidence="11">
    <location>
        <begin position="159"/>
        <end position="389"/>
    </location>
</feature>
<feature type="domain" description="TRAM" evidence="9">
    <location>
        <begin position="392"/>
        <end position="458"/>
    </location>
</feature>
<feature type="binding site" evidence="8">
    <location>
        <position position="173"/>
    </location>
    <ligand>
        <name>[4Fe-4S] cluster</name>
        <dbReference type="ChEBI" id="CHEBI:49883"/>
        <label>2</label>
        <note>4Fe-4S-S-AdoMet</note>
    </ligand>
</feature>
<dbReference type="InterPro" id="IPR002792">
    <property type="entry name" value="TRAM_dom"/>
</dbReference>
<keyword evidence="12" id="KW-0689">Ribosomal protein</keyword>
<dbReference type="PROSITE" id="PS51449">
    <property type="entry name" value="MTTASE_N"/>
    <property type="match status" value="1"/>
</dbReference>
<evidence type="ECO:0000259" key="10">
    <source>
        <dbReference type="PROSITE" id="PS51449"/>
    </source>
</evidence>
<evidence type="ECO:0000256" key="2">
    <source>
        <dbReference type="ARBA" id="ARBA00022490"/>
    </source>
</evidence>
<comment type="cofactor">
    <cofactor evidence="8">
        <name>[4Fe-4S] cluster</name>
        <dbReference type="ChEBI" id="CHEBI:49883"/>
    </cofactor>
    <text evidence="8">Binds 2 [4Fe-4S] clusters. One cluster is coordinated with 3 cysteines and an exchangeable S-adenosyl-L-methionine.</text>
</comment>
<accession>A0ABR7T4Q4</accession>
<dbReference type="SFLD" id="SFLDS00029">
    <property type="entry name" value="Radical_SAM"/>
    <property type="match status" value="1"/>
</dbReference>
<organism evidence="12 13">
    <name type="scientific">Heliobacterium chlorum</name>
    <dbReference type="NCBI Taxonomy" id="2698"/>
    <lineage>
        <taxon>Bacteria</taxon>
        <taxon>Bacillati</taxon>
        <taxon>Bacillota</taxon>
        <taxon>Clostridia</taxon>
        <taxon>Eubacteriales</taxon>
        <taxon>Heliobacteriaceae</taxon>
        <taxon>Heliobacterium</taxon>
    </lineage>
</organism>
<dbReference type="Pfam" id="PF00919">
    <property type="entry name" value="UPF0004"/>
    <property type="match status" value="1"/>
</dbReference>
<dbReference type="SMART" id="SM00729">
    <property type="entry name" value="Elp3"/>
    <property type="match status" value="1"/>
</dbReference>
<dbReference type="InterPro" id="IPR007197">
    <property type="entry name" value="rSAM"/>
</dbReference>
<dbReference type="InterPro" id="IPR013848">
    <property type="entry name" value="Methylthiotransferase_N"/>
</dbReference>
<dbReference type="SFLD" id="SFLDF00274">
    <property type="entry name" value="ribosomal_protein_S12_methylth"/>
    <property type="match status" value="1"/>
</dbReference>
<keyword evidence="12" id="KW-0687">Ribonucleoprotein</keyword>
<dbReference type="Gene3D" id="2.40.50.140">
    <property type="entry name" value="Nucleic acid-binding proteins"/>
    <property type="match status" value="1"/>
</dbReference>
<feature type="binding site" evidence="8">
    <location>
        <position position="180"/>
    </location>
    <ligand>
        <name>[4Fe-4S] cluster</name>
        <dbReference type="ChEBI" id="CHEBI:49883"/>
        <label>2</label>
        <note>4Fe-4S-S-AdoMet</note>
    </ligand>
</feature>
<keyword evidence="6 8" id="KW-0408">Iron</keyword>
<dbReference type="NCBIfam" id="TIGR00089">
    <property type="entry name" value="MiaB/RimO family radical SAM methylthiotransferase"/>
    <property type="match status" value="1"/>
</dbReference>
<keyword evidence="7 8" id="KW-0411">Iron-sulfur</keyword>
<dbReference type="GO" id="GO:0005840">
    <property type="term" value="C:ribosome"/>
    <property type="evidence" value="ECO:0007669"/>
    <property type="project" value="UniProtKB-KW"/>
</dbReference>
<dbReference type="PANTHER" id="PTHR43837">
    <property type="entry name" value="RIBOSOMAL PROTEIN S12 METHYLTHIOTRANSFERASE RIMO"/>
    <property type="match status" value="1"/>
</dbReference>
<dbReference type="InterPro" id="IPR058240">
    <property type="entry name" value="rSAM_sf"/>
</dbReference>
<protein>
    <recommendedName>
        <fullName evidence="8">Ribosomal protein uS12 methylthiotransferase RimO</fullName>
        <shortName evidence="8">uS12 MTTase</shortName>
        <shortName evidence="8">uS12 methylthiotransferase</shortName>
        <ecNumber evidence="8">2.8.4.4</ecNumber>
    </recommendedName>
    <alternativeName>
        <fullName evidence="8">Ribosomal protein uS12 (aspartate-C(3))-methylthiotransferase</fullName>
    </alternativeName>
    <alternativeName>
        <fullName evidence="8">Ribosome maturation factor RimO</fullName>
    </alternativeName>
</protein>
<feature type="binding site" evidence="8">
    <location>
        <position position="65"/>
    </location>
    <ligand>
        <name>[4Fe-4S] cluster</name>
        <dbReference type="ChEBI" id="CHEBI:49883"/>
        <label>1</label>
    </ligand>
</feature>
<dbReference type="PROSITE" id="PS50926">
    <property type="entry name" value="TRAM"/>
    <property type="match status" value="1"/>
</dbReference>
<dbReference type="SFLD" id="SFLDG01061">
    <property type="entry name" value="methylthiotransferase"/>
    <property type="match status" value="1"/>
</dbReference>
<dbReference type="Pfam" id="PF04055">
    <property type="entry name" value="Radical_SAM"/>
    <property type="match status" value="1"/>
</dbReference>
<dbReference type="InterPro" id="IPR038135">
    <property type="entry name" value="Methylthiotransferase_N_sf"/>
</dbReference>
<evidence type="ECO:0000256" key="8">
    <source>
        <dbReference type="HAMAP-Rule" id="MF_01865"/>
    </source>
</evidence>
<reference evidence="12 13" key="1">
    <citation type="submission" date="2020-07" db="EMBL/GenBank/DDBJ databases">
        <title>Draft whole-genome sequence of Heliobacterium chlorum DSM 3682, type strain.</title>
        <authorList>
            <person name="Kyndt J.A."/>
            <person name="Meyer T.E."/>
            <person name="Imhoff J.F."/>
        </authorList>
    </citation>
    <scope>NUCLEOTIDE SEQUENCE [LARGE SCALE GENOMIC DNA]</scope>
    <source>
        <strain evidence="12 13">DSM 3682</strain>
    </source>
</reference>
<dbReference type="CDD" id="cd01335">
    <property type="entry name" value="Radical_SAM"/>
    <property type="match status" value="1"/>
</dbReference>
<dbReference type="InterPro" id="IPR012340">
    <property type="entry name" value="NA-bd_OB-fold"/>
</dbReference>
<dbReference type="EMBL" id="JACVHF010000018">
    <property type="protein sequence ID" value="MBC9785758.1"/>
    <property type="molecule type" value="Genomic_DNA"/>
</dbReference>
<keyword evidence="3 8" id="KW-0808">Transferase</keyword>
<dbReference type="Proteomes" id="UP000617402">
    <property type="component" value="Unassembled WGS sequence"/>
</dbReference>
<evidence type="ECO:0000256" key="7">
    <source>
        <dbReference type="ARBA" id="ARBA00023014"/>
    </source>
</evidence>
<evidence type="ECO:0000256" key="6">
    <source>
        <dbReference type="ARBA" id="ARBA00023004"/>
    </source>
</evidence>
<comment type="function">
    <text evidence="8">Catalyzes the methylthiolation of an aspartic acid residue of ribosomal protein uS12.</text>
</comment>
<feature type="binding site" evidence="8">
    <location>
        <position position="177"/>
    </location>
    <ligand>
        <name>[4Fe-4S] cluster</name>
        <dbReference type="ChEBI" id="CHEBI:49883"/>
        <label>2</label>
        <note>4Fe-4S-S-AdoMet</note>
    </ligand>
</feature>
<keyword evidence="2 8" id="KW-0963">Cytoplasm</keyword>
<dbReference type="InterPro" id="IPR005840">
    <property type="entry name" value="Ribosomal_uS12_MeSTrfase_RimO"/>
</dbReference>
<evidence type="ECO:0000313" key="12">
    <source>
        <dbReference type="EMBL" id="MBC9785758.1"/>
    </source>
</evidence>
<dbReference type="Gene3D" id="3.80.30.20">
    <property type="entry name" value="tm_1862 like domain"/>
    <property type="match status" value="1"/>
</dbReference>
<feature type="domain" description="MTTase N-terminal" evidence="10">
    <location>
        <begin position="20"/>
        <end position="136"/>
    </location>
</feature>
<evidence type="ECO:0000256" key="1">
    <source>
        <dbReference type="ARBA" id="ARBA00022485"/>
    </source>
</evidence>
<dbReference type="HAMAP" id="MF_01865">
    <property type="entry name" value="MTTase_RimO"/>
    <property type="match status" value="1"/>
</dbReference>
<keyword evidence="1 8" id="KW-0004">4Fe-4S</keyword>
<dbReference type="SFLD" id="SFLDG01082">
    <property type="entry name" value="B12-binding_domain_containing"/>
    <property type="match status" value="1"/>
</dbReference>
<comment type="caution">
    <text evidence="12">The sequence shown here is derived from an EMBL/GenBank/DDBJ whole genome shotgun (WGS) entry which is preliminary data.</text>
</comment>
<dbReference type="Pfam" id="PF18693">
    <property type="entry name" value="TRAM_2"/>
    <property type="match status" value="1"/>
</dbReference>
<comment type="subcellular location">
    <subcellularLocation>
        <location evidence="8">Cytoplasm</location>
    </subcellularLocation>
</comment>